<dbReference type="GO" id="GO:0016887">
    <property type="term" value="F:ATP hydrolysis activity"/>
    <property type="evidence" value="ECO:0007669"/>
    <property type="project" value="InterPro"/>
</dbReference>
<accession>A0A0D1JDM6</accession>
<keyword evidence="6" id="KW-1185">Reference proteome</keyword>
<name>A0A0D1JDM6_9LACO</name>
<evidence type="ECO:0000256" key="2">
    <source>
        <dbReference type="ARBA" id="ARBA00022840"/>
    </source>
</evidence>
<evidence type="ECO:0000256" key="1">
    <source>
        <dbReference type="ARBA" id="ARBA00022741"/>
    </source>
</evidence>
<dbReference type="PROSITE" id="PS00211">
    <property type="entry name" value="ABC_TRANSPORTER_1"/>
    <property type="match status" value="1"/>
</dbReference>
<dbReference type="InterPro" id="IPR003593">
    <property type="entry name" value="AAA+_ATPase"/>
</dbReference>
<dbReference type="PROSITE" id="PS50893">
    <property type="entry name" value="ABC_TRANSPORTER_2"/>
    <property type="match status" value="1"/>
</dbReference>
<proteinExistence type="predicted"/>
<gene>
    <name evidence="4" type="primary">yxdL</name>
    <name evidence="5" type="ORF">B9D04_05060</name>
    <name evidence="4" type="ORF">QX99_01609</name>
</gene>
<dbReference type="Proteomes" id="UP000032287">
    <property type="component" value="Unassembled WGS sequence"/>
</dbReference>
<dbReference type="EMBL" id="NDXJ01000005">
    <property type="protein sequence ID" value="OSP89891.1"/>
    <property type="molecule type" value="Genomic_DNA"/>
</dbReference>
<comment type="caution">
    <text evidence="4">The sequence shown here is derived from an EMBL/GenBank/DDBJ whole genome shotgun (WGS) entry which is preliminary data.</text>
</comment>
<dbReference type="PATRIC" id="fig|137591.25.peg.1582"/>
<dbReference type="InterPro" id="IPR027417">
    <property type="entry name" value="P-loop_NTPase"/>
</dbReference>
<dbReference type="GO" id="GO:0022857">
    <property type="term" value="F:transmembrane transporter activity"/>
    <property type="evidence" value="ECO:0007669"/>
    <property type="project" value="TreeGrafter"/>
</dbReference>
<sequence>MTIQIKNYKKEYKNSVIYDNLSLEFLPGRTYALVGSSGSGKTTLLNAIARLEKPTSGEIMADDINIWKMSEQKYFRETLGYIFQNYALIEDQTVSYNLGLVNKNREQQLEVLSAVHLPVDLLNRKIFELSGGQAQRIAIARLLLKKPKIILADEPTGALDAETGQEIIDLLLSLSNDETYVIFATHDPNVYQCVDEVIHISDLRY</sequence>
<evidence type="ECO:0000313" key="4">
    <source>
        <dbReference type="EMBL" id="KIU19593.1"/>
    </source>
</evidence>
<keyword evidence="2 5" id="KW-0067">ATP-binding</keyword>
<dbReference type="AlphaFoldDB" id="A0A0D1JDM6"/>
<evidence type="ECO:0000313" key="6">
    <source>
        <dbReference type="Proteomes" id="UP000032287"/>
    </source>
</evidence>
<dbReference type="InterPro" id="IPR003439">
    <property type="entry name" value="ABC_transporter-like_ATP-bd"/>
</dbReference>
<dbReference type="PANTHER" id="PTHR24220">
    <property type="entry name" value="IMPORT ATP-BINDING PROTEIN"/>
    <property type="match status" value="1"/>
</dbReference>
<reference evidence="5 7" key="2">
    <citation type="submission" date="2017-04" db="EMBL/GenBank/DDBJ databases">
        <title>The genome sequence of Weissella cibaria isolated from wild Drosophila.</title>
        <authorList>
            <person name="Ricks N.J."/>
            <person name="Carroll C."/>
            <person name="Walters A."/>
            <person name="Newell P.D."/>
            <person name="Chaston J.M."/>
        </authorList>
    </citation>
    <scope>NUCLEOTIDE SEQUENCE [LARGE SCALE GENOMIC DNA]</scope>
    <source>
        <strain evidence="5 7">DmW_103</strain>
    </source>
</reference>
<evidence type="ECO:0000313" key="7">
    <source>
        <dbReference type="Proteomes" id="UP000193588"/>
    </source>
</evidence>
<keyword evidence="1" id="KW-0547">Nucleotide-binding</keyword>
<dbReference type="GO" id="GO:0005886">
    <property type="term" value="C:plasma membrane"/>
    <property type="evidence" value="ECO:0007669"/>
    <property type="project" value="TreeGrafter"/>
</dbReference>
<dbReference type="Proteomes" id="UP000193588">
    <property type="component" value="Unassembled WGS sequence"/>
</dbReference>
<dbReference type="SMART" id="SM00382">
    <property type="entry name" value="AAA"/>
    <property type="match status" value="1"/>
</dbReference>
<dbReference type="InterPro" id="IPR015854">
    <property type="entry name" value="ABC_transpr_LolD-like"/>
</dbReference>
<evidence type="ECO:0000313" key="5">
    <source>
        <dbReference type="EMBL" id="OSP89891.1"/>
    </source>
</evidence>
<feature type="domain" description="ABC transporter" evidence="3">
    <location>
        <begin position="3"/>
        <end position="205"/>
    </location>
</feature>
<reference evidence="4 6" key="1">
    <citation type="journal article" date="2015" name="Microbiology (Mosc.)">
        <title>Genomics of the Weissella cibaria species with an examination of its metabolic traits.</title>
        <authorList>
            <person name="Lynch K.M."/>
            <person name="Lucid A."/>
            <person name="Arendt E.K."/>
            <person name="Sleator R.D."/>
            <person name="Lucey B."/>
            <person name="Coffey A."/>
        </authorList>
    </citation>
    <scope>NUCLEOTIDE SEQUENCE [LARGE SCALE GENOMIC DNA]</scope>
    <source>
        <strain evidence="4 6">MG1</strain>
    </source>
</reference>
<dbReference type="EMBL" id="JWHU01000034">
    <property type="protein sequence ID" value="KIU19593.1"/>
    <property type="molecule type" value="Genomic_DNA"/>
</dbReference>
<dbReference type="InterPro" id="IPR017871">
    <property type="entry name" value="ABC_transporter-like_CS"/>
</dbReference>
<organism evidence="4 6">
    <name type="scientific">Weissella cibaria</name>
    <dbReference type="NCBI Taxonomy" id="137591"/>
    <lineage>
        <taxon>Bacteria</taxon>
        <taxon>Bacillati</taxon>
        <taxon>Bacillota</taxon>
        <taxon>Bacilli</taxon>
        <taxon>Lactobacillales</taxon>
        <taxon>Lactobacillaceae</taxon>
        <taxon>Weissella</taxon>
    </lineage>
</organism>
<protein>
    <submittedName>
        <fullName evidence="5">Peptide ABC transporter ATP-binding protein</fullName>
    </submittedName>
    <submittedName>
        <fullName evidence="4">YxdL protein</fullName>
    </submittedName>
</protein>
<dbReference type="Gene3D" id="3.40.50.300">
    <property type="entry name" value="P-loop containing nucleotide triphosphate hydrolases"/>
    <property type="match status" value="1"/>
</dbReference>
<dbReference type="PANTHER" id="PTHR24220:SF86">
    <property type="entry name" value="ABC TRANSPORTER ABCH.1"/>
    <property type="match status" value="1"/>
</dbReference>
<evidence type="ECO:0000259" key="3">
    <source>
        <dbReference type="PROSITE" id="PS50893"/>
    </source>
</evidence>
<dbReference type="RefSeq" id="WP_043707454.1">
    <property type="nucleotide sequence ID" value="NZ_CP020928.1"/>
</dbReference>
<dbReference type="GO" id="GO:0005524">
    <property type="term" value="F:ATP binding"/>
    <property type="evidence" value="ECO:0007669"/>
    <property type="project" value="UniProtKB-KW"/>
</dbReference>
<dbReference type="STRING" id="137591.AO080_08825"/>
<dbReference type="SUPFAM" id="SSF52540">
    <property type="entry name" value="P-loop containing nucleoside triphosphate hydrolases"/>
    <property type="match status" value="1"/>
</dbReference>
<dbReference type="Pfam" id="PF00005">
    <property type="entry name" value="ABC_tran"/>
    <property type="match status" value="1"/>
</dbReference>